<dbReference type="InterPro" id="IPR025850">
    <property type="entry name" value="SUKH-3"/>
</dbReference>
<dbReference type="EMBL" id="CP043046">
    <property type="protein sequence ID" value="QEI07884.1"/>
    <property type="molecule type" value="Genomic_DNA"/>
</dbReference>
<reference evidence="1 2" key="1">
    <citation type="submission" date="2019-08" db="EMBL/GenBank/DDBJ databases">
        <title>Amphibian skin-associated Pigmentiphaga: genome sequence and occurrence across geography and hosts.</title>
        <authorList>
            <person name="Bletz M.C."/>
            <person name="Bunk B."/>
            <person name="Sproeer C."/>
            <person name="Biwer P."/>
            <person name="Reiter S."/>
            <person name="Rabemananjara F.C.E."/>
            <person name="Schulz S."/>
            <person name="Overmann J."/>
            <person name="Vences M."/>
        </authorList>
    </citation>
    <scope>NUCLEOTIDE SEQUENCE [LARGE SCALE GENOMIC DNA]</scope>
    <source>
        <strain evidence="1 2">Mada1488</strain>
    </source>
</reference>
<accession>A0A5C0B1W6</accession>
<evidence type="ECO:0000313" key="2">
    <source>
        <dbReference type="Proteomes" id="UP000325161"/>
    </source>
</evidence>
<dbReference type="KEGG" id="pacr:FXN63_20105"/>
<sequence length="144" mass="15598">MTPIPSSIRPLFENAGFSRESCNVLGAGHTAADIAQSIFREFGGLEVGQCGRGEEMASSDVCFFSAPHTDQHEEVADWHKSLPSLFAVAEAHHNHMMVLVADGGAYYFYTYPDGKLYLGGHSFIAAMECLLLGRRLGSAIDEDA</sequence>
<evidence type="ECO:0008006" key="3">
    <source>
        <dbReference type="Google" id="ProtNLM"/>
    </source>
</evidence>
<protein>
    <recommendedName>
        <fullName evidence="3">SUKH-3 domain-containing protein</fullName>
    </recommendedName>
</protein>
<evidence type="ECO:0000313" key="1">
    <source>
        <dbReference type="EMBL" id="QEI07884.1"/>
    </source>
</evidence>
<name>A0A5C0B1W6_9BURK</name>
<dbReference type="AlphaFoldDB" id="A0A5C0B1W6"/>
<dbReference type="OrthoDB" id="9182115at2"/>
<keyword evidence="2" id="KW-1185">Reference proteome</keyword>
<dbReference type="RefSeq" id="WP_148816931.1">
    <property type="nucleotide sequence ID" value="NZ_CP043046.1"/>
</dbReference>
<gene>
    <name evidence="1" type="ORF">FXN63_20105</name>
</gene>
<organism evidence="1 2">
    <name type="scientific">Pigmentiphaga aceris</name>
    <dbReference type="NCBI Taxonomy" id="1940612"/>
    <lineage>
        <taxon>Bacteria</taxon>
        <taxon>Pseudomonadati</taxon>
        <taxon>Pseudomonadota</taxon>
        <taxon>Betaproteobacteria</taxon>
        <taxon>Burkholderiales</taxon>
        <taxon>Alcaligenaceae</taxon>
        <taxon>Pigmentiphaga</taxon>
    </lineage>
</organism>
<dbReference type="Pfam" id="PF14433">
    <property type="entry name" value="SUKH-3"/>
    <property type="match status" value="1"/>
</dbReference>
<dbReference type="Proteomes" id="UP000325161">
    <property type="component" value="Chromosome"/>
</dbReference>
<proteinExistence type="predicted"/>